<dbReference type="InterPro" id="IPR002716">
    <property type="entry name" value="PIN_dom"/>
</dbReference>
<keyword evidence="4" id="KW-1185">Reference proteome</keyword>
<evidence type="ECO:0000256" key="1">
    <source>
        <dbReference type="SAM" id="MobiDB-lite"/>
    </source>
</evidence>
<sequence>MESTEVIQDTSALHETCAPDSAVAEGREGLDAKAKGLQARSKEAGHCSMVEDGAIIQIGGGVTVQPVIQPHKCTDATPHEVVEEGCAAPIDFLQTPTGREIEHSSDSVSNAKFTFRPNQGSTSSDLQRERKPRKAESSDIRTPISQPLTPYDNFADQSLEDNENRSSTKKLSKQITPVASLVYEDNDPSTTRRQSQRGAEGTFNRRLAFTPLPQSELNIRMGCTPNRTPEKRTPTRTMGTLDNFMPIHVSHPIPIEEDEVTFATLSLQQAGPITAEELRDGSDIASEDADETGSIITCDCSDEENTIESALDRLSVEIYGHSDLHEHHDSDKENMPVHEMFLPGPGSITSNLPSRFNEPRHCSREPLQTLCSAPSPPMYQSPHTFTIPASYQLLRARSQVESGRQWQMVADTNCLLDAESLKSLKHLEGIHETRLIIPNIVVRELDYLQKQESWRVCASDALQWIEACMLKIPSWIHVQSSGETVHVGTTPPLSPSIYFRGPLSHVGESDMMHPTLHDYVLECALFQQAKLDGRVAILTDQTTLKIKALAEGLVVDTATSFSDSLLNPYSDRFVYASSVPVIRAAGHPRKKSHGFSASVSATSSSNQLAPSVWPKSWPTSKAHFLIWLESQPVGLLALLAELDKSESYDFHI</sequence>
<dbReference type="Gramene" id="Pp3c16_5970V3.3">
    <property type="protein sequence ID" value="Pp3c16_5970V3.3"/>
    <property type="gene ID" value="Pp3c16_5970"/>
</dbReference>
<feature type="region of interest" description="Disordered" evidence="1">
    <location>
        <begin position="218"/>
        <end position="242"/>
    </location>
</feature>
<organism evidence="3 4">
    <name type="scientific">Physcomitrium patens</name>
    <name type="common">Spreading-leaved earth moss</name>
    <name type="synonym">Physcomitrella patens</name>
    <dbReference type="NCBI Taxonomy" id="3218"/>
    <lineage>
        <taxon>Eukaryota</taxon>
        <taxon>Viridiplantae</taxon>
        <taxon>Streptophyta</taxon>
        <taxon>Embryophyta</taxon>
        <taxon>Bryophyta</taxon>
        <taxon>Bryophytina</taxon>
        <taxon>Bryopsida</taxon>
        <taxon>Funariidae</taxon>
        <taxon>Funariales</taxon>
        <taxon>Funariaceae</taxon>
        <taxon>Physcomitrium</taxon>
    </lineage>
</organism>
<evidence type="ECO:0000313" key="3">
    <source>
        <dbReference type="EnsemblPlants" id="Pp3c16_5970V3.4"/>
    </source>
</evidence>
<dbReference type="Gramene" id="Pp3c16_5970V3.4">
    <property type="protein sequence ID" value="Pp3c16_5970V3.4"/>
    <property type="gene ID" value="Pp3c16_5970"/>
</dbReference>
<dbReference type="EnsemblPlants" id="Pp3c16_5970V3.4">
    <property type="protein sequence ID" value="Pp3c16_5970V3.4"/>
    <property type="gene ID" value="Pp3c16_5970"/>
</dbReference>
<feature type="domain" description="PIN" evidence="2">
    <location>
        <begin position="408"/>
        <end position="555"/>
    </location>
</feature>
<dbReference type="Proteomes" id="UP000006727">
    <property type="component" value="Chromosome 16"/>
</dbReference>
<accession>A0A7I4B5Q4</accession>
<feature type="compositionally biased region" description="Polar residues" evidence="1">
    <location>
        <begin position="188"/>
        <end position="197"/>
    </location>
</feature>
<reference evidence="3 4" key="2">
    <citation type="journal article" date="2018" name="Plant J.">
        <title>The Physcomitrella patens chromosome-scale assembly reveals moss genome structure and evolution.</title>
        <authorList>
            <person name="Lang D."/>
            <person name="Ullrich K.K."/>
            <person name="Murat F."/>
            <person name="Fuchs J."/>
            <person name="Jenkins J."/>
            <person name="Haas F.B."/>
            <person name="Piednoel M."/>
            <person name="Gundlach H."/>
            <person name="Van Bel M."/>
            <person name="Meyberg R."/>
            <person name="Vives C."/>
            <person name="Morata J."/>
            <person name="Symeonidi A."/>
            <person name="Hiss M."/>
            <person name="Muchero W."/>
            <person name="Kamisugi Y."/>
            <person name="Saleh O."/>
            <person name="Blanc G."/>
            <person name="Decker E.L."/>
            <person name="van Gessel N."/>
            <person name="Grimwood J."/>
            <person name="Hayes R.D."/>
            <person name="Graham S.W."/>
            <person name="Gunter L.E."/>
            <person name="McDaniel S.F."/>
            <person name="Hoernstein S.N.W."/>
            <person name="Larsson A."/>
            <person name="Li F.W."/>
            <person name="Perroud P.F."/>
            <person name="Phillips J."/>
            <person name="Ranjan P."/>
            <person name="Rokshar D.S."/>
            <person name="Rothfels C.J."/>
            <person name="Schneider L."/>
            <person name="Shu S."/>
            <person name="Stevenson D.W."/>
            <person name="Thummler F."/>
            <person name="Tillich M."/>
            <person name="Villarreal Aguilar J.C."/>
            <person name="Widiez T."/>
            <person name="Wong G.K."/>
            <person name="Wymore A."/>
            <person name="Zhang Y."/>
            <person name="Zimmer A.D."/>
            <person name="Quatrano R.S."/>
            <person name="Mayer K.F.X."/>
            <person name="Goodstein D."/>
            <person name="Casacuberta J.M."/>
            <person name="Vandepoele K."/>
            <person name="Reski R."/>
            <person name="Cuming A.C."/>
            <person name="Tuskan G.A."/>
            <person name="Maumus F."/>
            <person name="Salse J."/>
            <person name="Schmutz J."/>
            <person name="Rensing S.A."/>
        </authorList>
    </citation>
    <scope>NUCLEOTIDE SEQUENCE [LARGE SCALE GENOMIC DNA]</scope>
    <source>
        <strain evidence="3 4">cv. Gransden 2004</strain>
    </source>
</reference>
<evidence type="ECO:0000259" key="2">
    <source>
        <dbReference type="Pfam" id="PF13638"/>
    </source>
</evidence>
<dbReference type="Gene3D" id="3.40.50.1010">
    <property type="entry name" value="5'-nuclease"/>
    <property type="match status" value="1"/>
</dbReference>
<feature type="compositionally biased region" description="Basic and acidic residues" evidence="1">
    <location>
        <begin position="126"/>
        <end position="139"/>
    </location>
</feature>
<evidence type="ECO:0000313" key="4">
    <source>
        <dbReference type="Proteomes" id="UP000006727"/>
    </source>
</evidence>
<dbReference type="Pfam" id="PF13638">
    <property type="entry name" value="PIN_4"/>
    <property type="match status" value="1"/>
</dbReference>
<dbReference type="PANTHER" id="PTHR22593">
    <property type="entry name" value="TRANSMEMBRANE PROTEIN 18"/>
    <property type="match status" value="1"/>
</dbReference>
<dbReference type="CDD" id="cd09880">
    <property type="entry name" value="PIN_Smg5-6-like"/>
    <property type="match status" value="1"/>
</dbReference>
<name>A0A7I4B5Q4_PHYPA</name>
<dbReference type="AlphaFoldDB" id="A0A7I4B5Q4"/>
<reference evidence="3 4" key="1">
    <citation type="journal article" date="2008" name="Science">
        <title>The Physcomitrella genome reveals evolutionary insights into the conquest of land by plants.</title>
        <authorList>
            <person name="Rensing S."/>
            <person name="Lang D."/>
            <person name="Zimmer A."/>
            <person name="Terry A."/>
            <person name="Salamov A."/>
            <person name="Shapiro H."/>
            <person name="Nishiyama T."/>
            <person name="Perroud P.-F."/>
            <person name="Lindquist E."/>
            <person name="Kamisugi Y."/>
            <person name="Tanahashi T."/>
            <person name="Sakakibara K."/>
            <person name="Fujita T."/>
            <person name="Oishi K."/>
            <person name="Shin-I T."/>
            <person name="Kuroki Y."/>
            <person name="Toyoda A."/>
            <person name="Suzuki Y."/>
            <person name="Hashimoto A."/>
            <person name="Yamaguchi K."/>
            <person name="Sugano A."/>
            <person name="Kohara Y."/>
            <person name="Fujiyama A."/>
            <person name="Anterola A."/>
            <person name="Aoki S."/>
            <person name="Ashton N."/>
            <person name="Barbazuk W.B."/>
            <person name="Barker E."/>
            <person name="Bennetzen J."/>
            <person name="Bezanilla M."/>
            <person name="Blankenship R."/>
            <person name="Cho S.H."/>
            <person name="Dutcher S."/>
            <person name="Estelle M."/>
            <person name="Fawcett J.A."/>
            <person name="Gundlach H."/>
            <person name="Hanada K."/>
            <person name="Heyl A."/>
            <person name="Hicks K.A."/>
            <person name="Hugh J."/>
            <person name="Lohr M."/>
            <person name="Mayer K."/>
            <person name="Melkozernov A."/>
            <person name="Murata T."/>
            <person name="Nelson D."/>
            <person name="Pils B."/>
            <person name="Prigge M."/>
            <person name="Reiss B."/>
            <person name="Renner T."/>
            <person name="Rombauts S."/>
            <person name="Rushton P."/>
            <person name="Sanderfoot A."/>
            <person name="Schween G."/>
            <person name="Shiu S.-H."/>
            <person name="Stueber K."/>
            <person name="Theodoulou F.L."/>
            <person name="Tu H."/>
            <person name="Van de Peer Y."/>
            <person name="Verrier P.J."/>
            <person name="Waters E."/>
            <person name="Wood A."/>
            <person name="Yang L."/>
            <person name="Cove D."/>
            <person name="Cuming A."/>
            <person name="Hasebe M."/>
            <person name="Lucas S."/>
            <person name="Mishler D.B."/>
            <person name="Reski R."/>
            <person name="Grigoriev I."/>
            <person name="Quatrano R.S."/>
            <person name="Boore J.L."/>
        </authorList>
    </citation>
    <scope>NUCLEOTIDE SEQUENCE [LARGE SCALE GENOMIC DNA]</scope>
    <source>
        <strain evidence="3 4">cv. Gransden 2004</strain>
    </source>
</reference>
<gene>
    <name evidence="3" type="primary">LOC112293005</name>
</gene>
<proteinExistence type="predicted"/>
<protein>
    <recommendedName>
        <fullName evidence="2">PIN domain-containing protein</fullName>
    </recommendedName>
</protein>
<feature type="compositionally biased region" description="Polar residues" evidence="1">
    <location>
        <begin position="106"/>
        <end position="125"/>
    </location>
</feature>
<dbReference type="PANTHER" id="PTHR22593:SF8">
    <property type="entry name" value="FHA DOMAIN-CONTAINING PROTEIN PS1"/>
    <property type="match status" value="1"/>
</dbReference>
<dbReference type="EnsemblPlants" id="Pp3c16_5970V3.3">
    <property type="protein sequence ID" value="Pp3c16_5970V3.3"/>
    <property type="gene ID" value="Pp3c16_5970"/>
</dbReference>
<feature type="region of interest" description="Disordered" evidence="1">
    <location>
        <begin position="99"/>
        <end position="205"/>
    </location>
</feature>
<reference evidence="3" key="3">
    <citation type="submission" date="2020-12" db="UniProtKB">
        <authorList>
            <consortium name="EnsemblPlants"/>
        </authorList>
    </citation>
    <scope>IDENTIFICATION</scope>
</reference>
<dbReference type="EMBL" id="ABEU02000016">
    <property type="status" value="NOT_ANNOTATED_CDS"/>
    <property type="molecule type" value="Genomic_DNA"/>
</dbReference>